<comment type="caution">
    <text evidence="2">The sequence shown here is derived from an EMBL/GenBank/DDBJ whole genome shotgun (WGS) entry which is preliminary data.</text>
</comment>
<dbReference type="AlphaFoldDB" id="A0A4Q7APL5"/>
<dbReference type="Pfam" id="PF04266">
    <property type="entry name" value="ASCH"/>
    <property type="match status" value="1"/>
</dbReference>
<organism evidence="2 3">
    <name type="scientific">Acinetobacter bouvetii</name>
    <dbReference type="NCBI Taxonomy" id="202951"/>
    <lineage>
        <taxon>Bacteria</taxon>
        <taxon>Pseudomonadati</taxon>
        <taxon>Pseudomonadota</taxon>
        <taxon>Gammaproteobacteria</taxon>
        <taxon>Moraxellales</taxon>
        <taxon>Moraxellaceae</taxon>
        <taxon>Acinetobacter</taxon>
    </lineage>
</organism>
<reference evidence="2 3" key="1">
    <citation type="submission" date="2019-02" db="EMBL/GenBank/DDBJ databases">
        <title>The Batch Genome Submission of Acinetobacter spp. strains.</title>
        <authorList>
            <person name="Qin J."/>
            <person name="Hu Y."/>
            <person name="Ye H."/>
            <person name="Wei L."/>
            <person name="Feng Y."/>
            <person name="Zong Z."/>
        </authorList>
    </citation>
    <scope>NUCLEOTIDE SEQUENCE [LARGE SCALE GENOMIC DNA]</scope>
    <source>
        <strain evidence="2 3">WCHABo060081</strain>
    </source>
</reference>
<feature type="domain" description="ASCH" evidence="1">
    <location>
        <begin position="5"/>
        <end position="99"/>
    </location>
</feature>
<dbReference type="SMART" id="SM01022">
    <property type="entry name" value="ASCH"/>
    <property type="match status" value="1"/>
</dbReference>
<gene>
    <name evidence="2" type="ORF">EXE25_18930</name>
</gene>
<sequence length="123" mass="14131">MKVLLSIKPEYADKILSGEKRFEFRKSIFKRQGIQTVIIYATMPVGKVVGEFDIEHILSDEPKFIWDKTCALSGITKSFFDSYFYERSTAYAIEVKSVKKYDIPISLNELKSGLKAPQSFAYI</sequence>
<proteinExistence type="predicted"/>
<dbReference type="RefSeq" id="WP_130148938.1">
    <property type="nucleotide sequence ID" value="NZ_SGSU01000043.1"/>
</dbReference>
<dbReference type="Gene3D" id="2.30.130.30">
    <property type="entry name" value="Hypothetical protein"/>
    <property type="match status" value="1"/>
</dbReference>
<name>A0A4Q7APL5_9GAMM</name>
<evidence type="ECO:0000313" key="3">
    <source>
        <dbReference type="Proteomes" id="UP000293483"/>
    </source>
</evidence>
<dbReference type="InterPro" id="IPR015947">
    <property type="entry name" value="PUA-like_sf"/>
</dbReference>
<dbReference type="InterPro" id="IPR007374">
    <property type="entry name" value="ASCH_domain"/>
</dbReference>
<accession>A0A4Q7APL5</accession>
<protein>
    <submittedName>
        <fullName evidence="2">ASCH domain-containing protein</fullName>
    </submittedName>
</protein>
<evidence type="ECO:0000259" key="1">
    <source>
        <dbReference type="SMART" id="SM01022"/>
    </source>
</evidence>
<dbReference type="Proteomes" id="UP000293483">
    <property type="component" value="Unassembled WGS sequence"/>
</dbReference>
<evidence type="ECO:0000313" key="2">
    <source>
        <dbReference type="EMBL" id="RZG63643.1"/>
    </source>
</evidence>
<dbReference type="EMBL" id="SGSU01000043">
    <property type="protein sequence ID" value="RZG63643.1"/>
    <property type="molecule type" value="Genomic_DNA"/>
</dbReference>
<dbReference type="SUPFAM" id="SSF88697">
    <property type="entry name" value="PUA domain-like"/>
    <property type="match status" value="1"/>
</dbReference>